<keyword evidence="9" id="KW-1185">Reference proteome</keyword>
<dbReference type="PANTHER" id="PTHR11680">
    <property type="entry name" value="SERINE HYDROXYMETHYLTRANSFERASE"/>
    <property type="match status" value="1"/>
</dbReference>
<accession>A0A1R2AZC8</accession>
<dbReference type="PIRSF" id="PIRSF000412">
    <property type="entry name" value="SHMT"/>
    <property type="match status" value="1"/>
</dbReference>
<organism evidence="8 9">
    <name type="scientific">Stentor coeruleus</name>
    <dbReference type="NCBI Taxonomy" id="5963"/>
    <lineage>
        <taxon>Eukaryota</taxon>
        <taxon>Sar</taxon>
        <taxon>Alveolata</taxon>
        <taxon>Ciliophora</taxon>
        <taxon>Postciliodesmatophora</taxon>
        <taxon>Heterotrichea</taxon>
        <taxon>Heterotrichida</taxon>
        <taxon>Stentoridae</taxon>
        <taxon>Stentor</taxon>
    </lineage>
</organism>
<dbReference type="Gene3D" id="3.90.1150.10">
    <property type="entry name" value="Aspartate Aminotransferase, domain 1"/>
    <property type="match status" value="1"/>
</dbReference>
<dbReference type="InterPro" id="IPR015421">
    <property type="entry name" value="PyrdxlP-dep_Trfase_major"/>
</dbReference>
<keyword evidence="5 6" id="KW-0663">Pyridoxal phosphate</keyword>
<proteinExistence type="inferred from homology"/>
<evidence type="ECO:0000256" key="3">
    <source>
        <dbReference type="ARBA" id="ARBA00006376"/>
    </source>
</evidence>
<evidence type="ECO:0000256" key="5">
    <source>
        <dbReference type="ARBA" id="ARBA00022898"/>
    </source>
</evidence>
<dbReference type="UniPathway" id="UPA00193"/>
<dbReference type="InterPro" id="IPR015424">
    <property type="entry name" value="PyrdxlP-dep_Trfase"/>
</dbReference>
<dbReference type="PANTHER" id="PTHR11680:SF35">
    <property type="entry name" value="SERINE HYDROXYMETHYLTRANSFERASE 1"/>
    <property type="match status" value="1"/>
</dbReference>
<dbReference type="GO" id="GO:0035999">
    <property type="term" value="P:tetrahydrofolate interconversion"/>
    <property type="evidence" value="ECO:0007669"/>
    <property type="project" value="UniProtKB-UniPathway"/>
</dbReference>
<comment type="similarity">
    <text evidence="3">Belongs to the SHMT family.</text>
</comment>
<evidence type="ECO:0000256" key="1">
    <source>
        <dbReference type="ARBA" id="ARBA00001933"/>
    </source>
</evidence>
<reference evidence="8 9" key="1">
    <citation type="submission" date="2016-11" db="EMBL/GenBank/DDBJ databases">
        <title>The macronuclear genome of Stentor coeruleus: a giant cell with tiny introns.</title>
        <authorList>
            <person name="Slabodnick M."/>
            <person name="Ruby J.G."/>
            <person name="Reiff S.B."/>
            <person name="Swart E.C."/>
            <person name="Gosai S."/>
            <person name="Prabakaran S."/>
            <person name="Witkowska E."/>
            <person name="Larue G.E."/>
            <person name="Fisher S."/>
            <person name="Freeman R.M."/>
            <person name="Gunawardena J."/>
            <person name="Chu W."/>
            <person name="Stover N.A."/>
            <person name="Gregory B.D."/>
            <person name="Nowacki M."/>
            <person name="Derisi J."/>
            <person name="Roy S.W."/>
            <person name="Marshall W.F."/>
            <person name="Sood P."/>
        </authorList>
    </citation>
    <scope>NUCLEOTIDE SEQUENCE [LARGE SCALE GENOMIC DNA]</scope>
    <source>
        <strain evidence="8">WM001</strain>
    </source>
</reference>
<feature type="modified residue" description="N6-(pyridoxal phosphate)lysine" evidence="6">
    <location>
        <position position="234"/>
    </location>
</feature>
<dbReference type="GO" id="GO:0019264">
    <property type="term" value="P:glycine biosynthetic process from serine"/>
    <property type="evidence" value="ECO:0007669"/>
    <property type="project" value="InterPro"/>
</dbReference>
<dbReference type="GO" id="GO:0005739">
    <property type="term" value="C:mitochondrion"/>
    <property type="evidence" value="ECO:0007669"/>
    <property type="project" value="TreeGrafter"/>
</dbReference>
<dbReference type="GO" id="GO:0030170">
    <property type="term" value="F:pyridoxal phosphate binding"/>
    <property type="evidence" value="ECO:0007669"/>
    <property type="project" value="InterPro"/>
</dbReference>
<dbReference type="InterPro" id="IPR049943">
    <property type="entry name" value="Ser_HO-MeTrfase-like"/>
</dbReference>
<dbReference type="CDD" id="cd00378">
    <property type="entry name" value="SHMT"/>
    <property type="match status" value="1"/>
</dbReference>
<name>A0A1R2AZC8_9CILI</name>
<dbReference type="InterPro" id="IPR039429">
    <property type="entry name" value="SHMT-like_dom"/>
</dbReference>
<dbReference type="EMBL" id="MPUH01001149">
    <property type="protein sequence ID" value="OMJ69866.1"/>
    <property type="molecule type" value="Genomic_DNA"/>
</dbReference>
<gene>
    <name evidence="8" type="ORF">SteCoe_32303</name>
</gene>
<evidence type="ECO:0000259" key="7">
    <source>
        <dbReference type="Pfam" id="PF00464"/>
    </source>
</evidence>
<evidence type="ECO:0000313" key="9">
    <source>
        <dbReference type="Proteomes" id="UP000187209"/>
    </source>
</evidence>
<evidence type="ECO:0000256" key="6">
    <source>
        <dbReference type="PIRSR" id="PIRSR000412-50"/>
    </source>
</evidence>
<dbReference type="Gene3D" id="3.40.640.10">
    <property type="entry name" value="Type I PLP-dependent aspartate aminotransferase-like (Major domain)"/>
    <property type="match status" value="1"/>
</dbReference>
<dbReference type="GO" id="GO:0004372">
    <property type="term" value="F:glycine hydroxymethyltransferase activity"/>
    <property type="evidence" value="ECO:0007669"/>
    <property type="project" value="UniProtKB-EC"/>
</dbReference>
<dbReference type="InterPro" id="IPR001085">
    <property type="entry name" value="Ser_HO-MeTrfase"/>
</dbReference>
<dbReference type="OrthoDB" id="10265628at2759"/>
<dbReference type="Pfam" id="PF00464">
    <property type="entry name" value="SHMT"/>
    <property type="match status" value="1"/>
</dbReference>
<comment type="pathway">
    <text evidence="2">One-carbon metabolism; tetrahydrofolate interconversion.</text>
</comment>
<sequence>MDSSLAEVDQELFDLIEKEKYRQLSTIELIPSENFTSRAVMDCLGSCLANQYTESISYRRYYGETRVDPIQNLCQTRALKAYRLDKNEWGVIVESYSGSLANFQIFATLLKPHDKIMGLNITAGGHLSHGCIIPKKTNQKVVFYESVSYGLDPSTGTVDYDNLEKTARLICPKIIIAGASAYPRDYDYGRFKAISKEVGAIFMVDMAHYCGLVSSQLVNDPFLHADIVTTTTYKTMRGPRGALIFYRKSFEEKVSTMISPSIQGGGHNNSIAGIATQLRELETNEYKDYSRKVIENCKIIGETLIGLGYTLLSGGTDTHLLLWDLRPQGLTGNKMEKICEAAKINVSKYAVPGDTSSLILGGIRIGSPAMTTRGATSEDFKKIAHFLHRALNIALEIQADPMIGPNDFDNAVAQNPKVQQLKDQVHDFSIQFRMPGTDVLFMRNANLE</sequence>
<dbReference type="InterPro" id="IPR015422">
    <property type="entry name" value="PyrdxlP-dep_Trfase_small"/>
</dbReference>
<comment type="caution">
    <text evidence="8">The sequence shown here is derived from an EMBL/GenBank/DDBJ whole genome shotgun (WGS) entry which is preliminary data.</text>
</comment>
<dbReference type="EC" id="2.1.2.1" evidence="4"/>
<dbReference type="NCBIfam" id="NF000586">
    <property type="entry name" value="PRK00011.1"/>
    <property type="match status" value="1"/>
</dbReference>
<dbReference type="Proteomes" id="UP000187209">
    <property type="component" value="Unassembled WGS sequence"/>
</dbReference>
<protein>
    <recommendedName>
        <fullName evidence="4">glycine hydroxymethyltransferase</fullName>
        <ecNumber evidence="4">2.1.2.1</ecNumber>
    </recommendedName>
</protein>
<dbReference type="AlphaFoldDB" id="A0A1R2AZC8"/>
<evidence type="ECO:0000256" key="4">
    <source>
        <dbReference type="ARBA" id="ARBA00012256"/>
    </source>
</evidence>
<evidence type="ECO:0000313" key="8">
    <source>
        <dbReference type="EMBL" id="OMJ69866.1"/>
    </source>
</evidence>
<evidence type="ECO:0000256" key="2">
    <source>
        <dbReference type="ARBA" id="ARBA00004777"/>
    </source>
</evidence>
<dbReference type="SUPFAM" id="SSF53383">
    <property type="entry name" value="PLP-dependent transferases"/>
    <property type="match status" value="1"/>
</dbReference>
<feature type="domain" description="Serine hydroxymethyltransferase-like" evidence="7">
    <location>
        <begin position="5"/>
        <end position="386"/>
    </location>
</feature>
<comment type="cofactor">
    <cofactor evidence="1 6">
        <name>pyridoxal 5'-phosphate</name>
        <dbReference type="ChEBI" id="CHEBI:597326"/>
    </cofactor>
</comment>